<gene>
    <name evidence="1" type="ORF">E4U03_12245</name>
</gene>
<dbReference type="RefSeq" id="WP_135014000.1">
    <property type="nucleotide sequence ID" value="NZ_JADGLK010000076.1"/>
</dbReference>
<dbReference type="Proteomes" id="UP000297951">
    <property type="component" value="Unassembled WGS sequence"/>
</dbReference>
<proteinExistence type="predicted"/>
<name>A0A4Y9F042_9MICC</name>
<evidence type="ECO:0000313" key="2">
    <source>
        <dbReference type="Proteomes" id="UP000297951"/>
    </source>
</evidence>
<organism evidence="1 2">
    <name type="scientific">Rothia nasimurium</name>
    <dbReference type="NCBI Taxonomy" id="85336"/>
    <lineage>
        <taxon>Bacteria</taxon>
        <taxon>Bacillati</taxon>
        <taxon>Actinomycetota</taxon>
        <taxon>Actinomycetes</taxon>
        <taxon>Micrococcales</taxon>
        <taxon>Micrococcaceae</taxon>
        <taxon>Rothia</taxon>
    </lineage>
</organism>
<dbReference type="AlphaFoldDB" id="A0A4Y9F042"/>
<feature type="non-terminal residue" evidence="1">
    <location>
        <position position="97"/>
    </location>
</feature>
<protein>
    <submittedName>
        <fullName evidence="1">Uncharacterized protein</fullName>
    </submittedName>
</protein>
<reference evidence="1 2" key="1">
    <citation type="submission" date="2019-03" db="EMBL/GenBank/DDBJ databases">
        <title>Diversity of the mouse oral microbiome.</title>
        <authorList>
            <person name="Joseph S."/>
            <person name="Aduse-Opoku J."/>
            <person name="Curtis M."/>
            <person name="Wade W."/>
            <person name="Hashim A."/>
        </authorList>
    </citation>
    <scope>NUCLEOTIDE SEQUENCE [LARGE SCALE GENOMIC DNA]</scope>
    <source>
        <strain evidence="2">irhom_31</strain>
    </source>
</reference>
<comment type="caution">
    <text evidence="1">The sequence shown here is derived from an EMBL/GenBank/DDBJ whole genome shotgun (WGS) entry which is preliminary data.</text>
</comment>
<accession>A0A4Y9F042</accession>
<evidence type="ECO:0000313" key="1">
    <source>
        <dbReference type="EMBL" id="TFU19674.1"/>
    </source>
</evidence>
<sequence>MTTRPTETSTSEITRRIVARLGENISIDQLYEQIIAELKEEYVADPDQQLHYTHTKAPNSPALCGEPAPSGGWFNPNARAKTQWLKLVGSICPICSH</sequence>
<dbReference type="EMBL" id="SPQC01000076">
    <property type="protein sequence ID" value="TFU19674.1"/>
    <property type="molecule type" value="Genomic_DNA"/>
</dbReference>